<evidence type="ECO:0000256" key="1">
    <source>
        <dbReference type="SAM" id="MobiDB-lite"/>
    </source>
</evidence>
<reference evidence="2 3" key="1">
    <citation type="submission" date="2015-11" db="EMBL/GenBank/DDBJ databases">
        <title>Expanding the genomic diversity of Burkholderia species for the development of highly accurate diagnostics.</title>
        <authorList>
            <person name="Sahl J."/>
            <person name="Keim P."/>
            <person name="Wagner D."/>
        </authorList>
    </citation>
    <scope>NUCLEOTIDE SEQUENCE [LARGE SCALE GENOMIC DNA]</scope>
    <source>
        <strain evidence="2 3">MSMB1302</strain>
    </source>
</reference>
<feature type="region of interest" description="Disordered" evidence="1">
    <location>
        <begin position="1"/>
        <end position="20"/>
    </location>
</feature>
<proteinExistence type="predicted"/>
<dbReference type="EMBL" id="LOYH01000062">
    <property type="protein sequence ID" value="KVK79976.1"/>
    <property type="molecule type" value="Genomic_DNA"/>
</dbReference>
<dbReference type="AlphaFoldDB" id="A0A103ZHE1"/>
<evidence type="ECO:0000313" key="3">
    <source>
        <dbReference type="Proteomes" id="UP000069001"/>
    </source>
</evidence>
<organism evidence="2 3">
    <name type="scientific">Burkholderia cepacia</name>
    <name type="common">Pseudomonas cepacia</name>
    <dbReference type="NCBI Taxonomy" id="292"/>
    <lineage>
        <taxon>Bacteria</taxon>
        <taxon>Pseudomonadati</taxon>
        <taxon>Pseudomonadota</taxon>
        <taxon>Betaproteobacteria</taxon>
        <taxon>Burkholderiales</taxon>
        <taxon>Burkholderiaceae</taxon>
        <taxon>Burkholderia</taxon>
        <taxon>Burkholderia cepacia complex</taxon>
    </lineage>
</organism>
<dbReference type="Proteomes" id="UP000069001">
    <property type="component" value="Unassembled WGS sequence"/>
</dbReference>
<name>A0A103ZHE1_BURCE</name>
<gene>
    <name evidence="2" type="ORF">WS90_01150</name>
</gene>
<accession>A0A103ZHE1</accession>
<comment type="caution">
    <text evidence="2">The sequence shown here is derived from an EMBL/GenBank/DDBJ whole genome shotgun (WGS) entry which is preliminary data.</text>
</comment>
<protein>
    <submittedName>
        <fullName evidence="2">Uncharacterized protein</fullName>
    </submittedName>
</protein>
<sequence length="71" mass="7988">MSFGPYRDPGPSAPAAVRRPITPRIEAAARRTWRAAPSTANVCSRNSVHKRYANFDFPGTESRMRHGWKAF</sequence>
<evidence type="ECO:0000313" key="2">
    <source>
        <dbReference type="EMBL" id="KVK79976.1"/>
    </source>
</evidence>